<sequence>MPENCTVCGRPMTVLDWNSNADALVCNNSGCRLFRQPISVPKGSTTLAEDLGGVYSRHKRRPNKRKYAAFTFEERLQELRDDLST</sequence>
<accession>X1HQ22</accession>
<organism evidence="1">
    <name type="scientific">marine sediment metagenome</name>
    <dbReference type="NCBI Taxonomy" id="412755"/>
    <lineage>
        <taxon>unclassified sequences</taxon>
        <taxon>metagenomes</taxon>
        <taxon>ecological metagenomes</taxon>
    </lineage>
</organism>
<proteinExistence type="predicted"/>
<protein>
    <submittedName>
        <fullName evidence="1">Uncharacterized protein</fullName>
    </submittedName>
</protein>
<comment type="caution">
    <text evidence="1">The sequence shown here is derived from an EMBL/GenBank/DDBJ whole genome shotgun (WGS) entry which is preliminary data.</text>
</comment>
<evidence type="ECO:0000313" key="1">
    <source>
        <dbReference type="EMBL" id="GAH71562.1"/>
    </source>
</evidence>
<reference evidence="1" key="1">
    <citation type="journal article" date="2014" name="Front. Microbiol.">
        <title>High frequency of phylogenetically diverse reductive dehalogenase-homologous genes in deep subseafloor sedimentary metagenomes.</title>
        <authorList>
            <person name="Kawai M."/>
            <person name="Futagami T."/>
            <person name="Toyoda A."/>
            <person name="Takaki Y."/>
            <person name="Nishi S."/>
            <person name="Hori S."/>
            <person name="Arai W."/>
            <person name="Tsubouchi T."/>
            <person name="Morono Y."/>
            <person name="Uchiyama I."/>
            <person name="Ito T."/>
            <person name="Fujiyama A."/>
            <person name="Inagaki F."/>
            <person name="Takami H."/>
        </authorList>
    </citation>
    <scope>NUCLEOTIDE SEQUENCE</scope>
    <source>
        <strain evidence="1">Expedition CK06-06</strain>
    </source>
</reference>
<dbReference type="AlphaFoldDB" id="X1HQ22"/>
<gene>
    <name evidence="1" type="ORF">S03H2_49329</name>
</gene>
<dbReference type="EMBL" id="BARU01031164">
    <property type="protein sequence ID" value="GAH71562.1"/>
    <property type="molecule type" value="Genomic_DNA"/>
</dbReference>
<name>X1HQ22_9ZZZZ</name>